<gene>
    <name evidence="5" type="ORF">SAMN04489793_4859</name>
</gene>
<dbReference type="InterPro" id="IPR025751">
    <property type="entry name" value="RsbRD_N_dom"/>
</dbReference>
<feature type="domain" description="PucR C-terminal helix-turn-helix" evidence="2">
    <location>
        <begin position="357"/>
        <end position="415"/>
    </location>
</feature>
<evidence type="ECO:0000313" key="6">
    <source>
        <dbReference type="Proteomes" id="UP000182241"/>
    </source>
</evidence>
<dbReference type="Pfam" id="PF13556">
    <property type="entry name" value="HTH_30"/>
    <property type="match status" value="1"/>
</dbReference>
<protein>
    <submittedName>
        <fullName evidence="5">PucR C-terminal helix-turn-helix domain-containing protein</fullName>
    </submittedName>
</protein>
<dbReference type="Gene3D" id="1.10.10.2840">
    <property type="entry name" value="PucR C-terminal helix-turn-helix domain"/>
    <property type="match status" value="1"/>
</dbReference>
<dbReference type="PANTHER" id="PTHR33744:SF1">
    <property type="entry name" value="DNA-BINDING TRANSCRIPTIONAL ACTIVATOR ADER"/>
    <property type="match status" value="1"/>
</dbReference>
<feature type="domain" description="RsbT co-antagonist protein RsbRD N-terminal" evidence="3">
    <location>
        <begin position="51"/>
        <end position="183"/>
    </location>
</feature>
<evidence type="ECO:0000259" key="4">
    <source>
        <dbReference type="Pfam" id="PF17853"/>
    </source>
</evidence>
<sequence>MREFRVPPRRVVLAHSDRARADGYHRGVSTITAPSGASPAEFARLLVDDVEALTDELVECILTGEHAYAESTLITPDELREAVHANLDSVLRQLGGDPDEDLHAARATGRLKAEYGFPLAALLHAYRLAGRLVWDHMRAACTDHPELLPDIGGDVWRIIDDYSTAAAEEYGRAVADRTTRHAELLRVELRALLDGVLEPGRLHAAAQTLQLPVTGTFLVVCAEAGAGAADEPYAGVDRRLRDRLVASHWMSDVQTRIGLLSLSTPHLLPQVLELLRTEASGRVGISAPFATPLEARDGLRQAELAMASLVPGAATTETYGRSALPLALAHSPAAARELRDAVLGPVLALPEADREALIGTVRAWFDCGGSLVATAEQLHYHRNTINHRLRRIEQLTGRDRSDPRAAAELYAAVLADRLFGPE</sequence>
<dbReference type="Proteomes" id="UP000182241">
    <property type="component" value="Unassembled WGS sequence"/>
</dbReference>
<dbReference type="EMBL" id="FNSA01000003">
    <property type="protein sequence ID" value="SED40186.1"/>
    <property type="molecule type" value="Genomic_DNA"/>
</dbReference>
<evidence type="ECO:0000313" key="5">
    <source>
        <dbReference type="EMBL" id="SED40186.1"/>
    </source>
</evidence>
<name>A0A1H5ACL2_TSUTY</name>
<comment type="similarity">
    <text evidence="1">Belongs to the CdaR family.</text>
</comment>
<feature type="domain" description="CdaR GGDEF-like" evidence="4">
    <location>
        <begin position="201"/>
        <end position="306"/>
    </location>
</feature>
<dbReference type="Pfam" id="PF17853">
    <property type="entry name" value="GGDEF_2"/>
    <property type="match status" value="1"/>
</dbReference>
<dbReference type="InterPro" id="IPR025736">
    <property type="entry name" value="PucR_C-HTH_dom"/>
</dbReference>
<dbReference type="STRING" id="57704.SAMN04489793_4859"/>
<accession>A0A1H5ACL2</accession>
<dbReference type="InterPro" id="IPR042070">
    <property type="entry name" value="PucR_C-HTH_sf"/>
</dbReference>
<evidence type="ECO:0000256" key="1">
    <source>
        <dbReference type="ARBA" id="ARBA00006754"/>
    </source>
</evidence>
<proteinExistence type="inferred from homology"/>
<dbReference type="AlphaFoldDB" id="A0A1H5ACL2"/>
<dbReference type="Pfam" id="PF14361">
    <property type="entry name" value="RsbRD_N"/>
    <property type="match status" value="1"/>
</dbReference>
<evidence type="ECO:0000259" key="3">
    <source>
        <dbReference type="Pfam" id="PF14361"/>
    </source>
</evidence>
<dbReference type="PANTHER" id="PTHR33744">
    <property type="entry name" value="CARBOHYDRATE DIACID REGULATOR"/>
    <property type="match status" value="1"/>
</dbReference>
<reference evidence="6" key="1">
    <citation type="submission" date="2016-10" db="EMBL/GenBank/DDBJ databases">
        <authorList>
            <person name="Varghese N."/>
            <person name="Submissions S."/>
        </authorList>
    </citation>
    <scope>NUCLEOTIDE SEQUENCE [LARGE SCALE GENOMIC DNA]</scope>
    <source>
        <strain evidence="6">DSM 44234</strain>
    </source>
</reference>
<dbReference type="InterPro" id="IPR051448">
    <property type="entry name" value="CdaR-like_regulators"/>
</dbReference>
<dbReference type="InterPro" id="IPR041522">
    <property type="entry name" value="CdaR_GGDEF"/>
</dbReference>
<evidence type="ECO:0000259" key="2">
    <source>
        <dbReference type="Pfam" id="PF13556"/>
    </source>
</evidence>
<organism evidence="5 6">
    <name type="scientific">Tsukamurella tyrosinosolvens</name>
    <dbReference type="NCBI Taxonomy" id="57704"/>
    <lineage>
        <taxon>Bacteria</taxon>
        <taxon>Bacillati</taxon>
        <taxon>Actinomycetota</taxon>
        <taxon>Actinomycetes</taxon>
        <taxon>Mycobacteriales</taxon>
        <taxon>Tsukamurellaceae</taxon>
        <taxon>Tsukamurella</taxon>
    </lineage>
</organism>
<keyword evidence="6" id="KW-1185">Reference proteome</keyword>